<reference evidence="1" key="1">
    <citation type="submission" date="2024-07" db="EMBL/GenBank/DDBJ databases">
        <title>Complete genome sequence of Prevotella sp. YM-2024 GTC17253.</title>
        <authorList>
            <person name="Hayashi M."/>
            <person name="Muto Y."/>
            <person name="Tanaka K."/>
            <person name="Niwa H."/>
        </authorList>
    </citation>
    <scope>NUCLEOTIDE SEQUENCE</scope>
    <source>
        <strain evidence="1">GTC17253</strain>
    </source>
</reference>
<dbReference type="InterPro" id="IPR012657">
    <property type="entry name" value="23S_rRNA-intervening_sequence"/>
</dbReference>
<dbReference type="InterPro" id="IPR036583">
    <property type="entry name" value="23S_rRNA_IVS_sf"/>
</dbReference>
<dbReference type="SUPFAM" id="SSF57783">
    <property type="entry name" value="Zinc beta-ribbon"/>
    <property type="match status" value="1"/>
</dbReference>
<name>A0AB33IWX7_9BACT</name>
<dbReference type="NCBIfam" id="TIGR02436">
    <property type="entry name" value="four helix bundle protein"/>
    <property type="match status" value="1"/>
</dbReference>
<dbReference type="SUPFAM" id="SSF158446">
    <property type="entry name" value="IVS-encoded protein-like"/>
    <property type="match status" value="1"/>
</dbReference>
<gene>
    <name evidence="1" type="ORF">GTC17253_16550</name>
</gene>
<accession>A0AB33IWX7</accession>
<sequence>MSITIKSIKGYYFLDVWIMANIVQQATLAFCKSYLNRHNDPCGRLYDQMTMAARSVTANIAEGCSRHQTSRETEMKLNDVARASLSELLGDFFSLSLQMGCEPWPKHSVDYRKFTAIQLSPPQYSEDIEHDAWVHIQRERKKFAPWTECTELSIRLNAMMLLINRNISMLQKMIAGQLERFKQEGGFTENLTQERVSTQRELAVAQGAPSCSTCGKPMIRRMAKRGINAGHDFWSCSDYPNCQGTRNI</sequence>
<organism evidence="1">
    <name type="scientific">Prevotella sp. GTC17253</name>
    <dbReference type="NCBI Taxonomy" id="3236793"/>
    <lineage>
        <taxon>Bacteria</taxon>
        <taxon>Pseudomonadati</taxon>
        <taxon>Bacteroidota</taxon>
        <taxon>Bacteroidia</taxon>
        <taxon>Bacteroidales</taxon>
        <taxon>Prevotellaceae</taxon>
        <taxon>Prevotella</taxon>
    </lineage>
</organism>
<protein>
    <recommendedName>
        <fullName evidence="2">Four helix bundle protein</fullName>
    </recommendedName>
</protein>
<evidence type="ECO:0008006" key="2">
    <source>
        <dbReference type="Google" id="ProtNLM"/>
    </source>
</evidence>
<dbReference type="Gene3D" id="1.20.1440.60">
    <property type="entry name" value="23S rRNA-intervening sequence"/>
    <property type="match status" value="1"/>
</dbReference>
<dbReference type="Gene3D" id="3.30.65.10">
    <property type="entry name" value="Bacterial Topoisomerase I, domain 1"/>
    <property type="match status" value="1"/>
</dbReference>
<dbReference type="EMBL" id="AP035785">
    <property type="protein sequence ID" value="BFO71689.1"/>
    <property type="molecule type" value="Genomic_DNA"/>
</dbReference>
<dbReference type="AlphaFoldDB" id="A0AB33IWX7"/>
<proteinExistence type="predicted"/>
<evidence type="ECO:0000313" key="1">
    <source>
        <dbReference type="EMBL" id="BFO71689.1"/>
    </source>
</evidence>